<comment type="similarity">
    <text evidence="2">Belongs to the glycosyltransferase 2 family.</text>
</comment>
<protein>
    <submittedName>
        <fullName evidence="6">Glycosyltransferase</fullName>
    </submittedName>
</protein>
<gene>
    <name evidence="6" type="ORF">CK797_00765</name>
</gene>
<evidence type="ECO:0000256" key="2">
    <source>
        <dbReference type="ARBA" id="ARBA00006739"/>
    </source>
</evidence>
<dbReference type="Gene3D" id="3.90.550.10">
    <property type="entry name" value="Spore Coat Polysaccharide Biosynthesis Protein SpsA, Chain A"/>
    <property type="match status" value="1"/>
</dbReference>
<comment type="pathway">
    <text evidence="1">Cell wall biogenesis; cell wall polysaccharide biosynthesis.</text>
</comment>
<dbReference type="EMBL" id="PNFV01000001">
    <property type="protein sequence ID" value="PMB83358.1"/>
    <property type="molecule type" value="Genomic_DNA"/>
</dbReference>
<feature type="domain" description="Glycosyltransferase 2-like" evidence="5">
    <location>
        <begin position="8"/>
        <end position="156"/>
    </location>
</feature>
<dbReference type="SUPFAM" id="SSF53448">
    <property type="entry name" value="Nucleotide-diphospho-sugar transferases"/>
    <property type="match status" value="1"/>
</dbReference>
<keyword evidence="3" id="KW-0328">Glycosyltransferase</keyword>
<accession>A0A2J6NPW2</accession>
<dbReference type="PANTHER" id="PTHR43179:SF12">
    <property type="entry name" value="GALACTOFURANOSYLTRANSFERASE GLFT2"/>
    <property type="match status" value="1"/>
</dbReference>
<dbReference type="InterPro" id="IPR001173">
    <property type="entry name" value="Glyco_trans_2-like"/>
</dbReference>
<evidence type="ECO:0000256" key="3">
    <source>
        <dbReference type="ARBA" id="ARBA00022676"/>
    </source>
</evidence>
<proteinExistence type="inferred from homology"/>
<reference evidence="6 7" key="1">
    <citation type="submission" date="2017-09" db="EMBL/GenBank/DDBJ databases">
        <title>Bacterial strain isolated from the female urinary microbiota.</title>
        <authorList>
            <person name="Thomas-White K."/>
            <person name="Kumar N."/>
            <person name="Forster S."/>
            <person name="Putonti C."/>
            <person name="Lawley T."/>
            <person name="Wolfe A.J."/>
        </authorList>
    </citation>
    <scope>NUCLEOTIDE SEQUENCE [LARGE SCALE GENOMIC DNA]</scope>
    <source>
        <strain evidence="6 7">UMB0683</strain>
    </source>
</reference>
<evidence type="ECO:0000256" key="4">
    <source>
        <dbReference type="ARBA" id="ARBA00022679"/>
    </source>
</evidence>
<dbReference type="Pfam" id="PF00535">
    <property type="entry name" value="Glycos_transf_2"/>
    <property type="match status" value="1"/>
</dbReference>
<evidence type="ECO:0000313" key="7">
    <source>
        <dbReference type="Proteomes" id="UP000239920"/>
    </source>
</evidence>
<evidence type="ECO:0000259" key="5">
    <source>
        <dbReference type="Pfam" id="PF00535"/>
    </source>
</evidence>
<dbReference type="OrthoDB" id="7665907at2"/>
<dbReference type="PANTHER" id="PTHR43179">
    <property type="entry name" value="RHAMNOSYLTRANSFERASE WBBL"/>
    <property type="match status" value="1"/>
</dbReference>
<organism evidence="6 7">
    <name type="scientific">Limosilactobacillus pontis</name>
    <dbReference type="NCBI Taxonomy" id="35787"/>
    <lineage>
        <taxon>Bacteria</taxon>
        <taxon>Bacillati</taxon>
        <taxon>Bacillota</taxon>
        <taxon>Bacilli</taxon>
        <taxon>Lactobacillales</taxon>
        <taxon>Lactobacillaceae</taxon>
        <taxon>Limosilactobacillus</taxon>
    </lineage>
</organism>
<dbReference type="RefSeq" id="WP_104687919.1">
    <property type="nucleotide sequence ID" value="NZ_JBKTHY010000003.1"/>
</dbReference>
<comment type="caution">
    <text evidence="6">The sequence shown here is derived from an EMBL/GenBank/DDBJ whole genome shotgun (WGS) entry which is preliminary data.</text>
</comment>
<keyword evidence="4 6" id="KW-0808">Transferase</keyword>
<dbReference type="InterPro" id="IPR029044">
    <property type="entry name" value="Nucleotide-diphossugar_trans"/>
</dbReference>
<dbReference type="Proteomes" id="UP000239920">
    <property type="component" value="Unassembled WGS sequence"/>
</dbReference>
<evidence type="ECO:0000256" key="1">
    <source>
        <dbReference type="ARBA" id="ARBA00004776"/>
    </source>
</evidence>
<name>A0A2J6NPW2_9LACO</name>
<sequence>MTDKTVTAIVVTYNRKKELMNCIDHLLKQISKPDNILIMDNCSDDGTLNLLKERFHLNILETKTNKMERVGNIHNVHIYVYSSDHNGGGSYGFSTAMQEAFENLKTDLYWMMDDDGYPSKDCLKELLPYSISYDYIMPASIDIDDHSKLSWPVRKKDGVKTTEYSELCKSWGDIMDFVTPFNGVLLSSKCLQKVGYVNKDFFIWGDEYDHYWRCKKQGINPVTLLKAKFYHPSQKLPLVKICFGLFTAPYVDSKLRMVCLARNYTYIYKNYGQAYKIPLKFLQYTWLFLITRHLDFQGWKLYIVSVRDGLKGDFSRHKKYLK</sequence>
<dbReference type="AlphaFoldDB" id="A0A2J6NPW2"/>
<dbReference type="GO" id="GO:0016757">
    <property type="term" value="F:glycosyltransferase activity"/>
    <property type="evidence" value="ECO:0007669"/>
    <property type="project" value="UniProtKB-KW"/>
</dbReference>
<evidence type="ECO:0000313" key="6">
    <source>
        <dbReference type="EMBL" id="PMB83358.1"/>
    </source>
</evidence>